<sequence length="40" mass="4494">MVFDQPTSLVDCAVSAVLVIVVGEAGDRLRRRFFPRREMG</sequence>
<dbReference type="Proteomes" id="UP001250181">
    <property type="component" value="Unassembled WGS sequence"/>
</dbReference>
<organism evidence="1 2">
    <name type="scientific">Streptomyces tamarix</name>
    <dbReference type="NCBI Taxonomy" id="3078565"/>
    <lineage>
        <taxon>Bacteria</taxon>
        <taxon>Bacillati</taxon>
        <taxon>Actinomycetota</taxon>
        <taxon>Actinomycetes</taxon>
        <taxon>Kitasatosporales</taxon>
        <taxon>Streptomycetaceae</taxon>
        <taxon>Streptomyces</taxon>
    </lineage>
</organism>
<name>A0ABU3QE44_9ACTN</name>
<reference evidence="1 2" key="1">
    <citation type="submission" date="2023-09" db="EMBL/GenBank/DDBJ databases">
        <title>Streptomyces sp. nov.: A antagonism against Alternaria gaisen Producing Streptochlin, Isolated from Tamarix root soil.</title>
        <authorList>
            <person name="Chen Y."/>
        </authorList>
    </citation>
    <scope>NUCLEOTIDE SEQUENCE [LARGE SCALE GENOMIC DNA]</scope>
    <source>
        <strain evidence="1 2">TRM76323</strain>
    </source>
</reference>
<proteinExistence type="predicted"/>
<dbReference type="RefSeq" id="WP_315876036.1">
    <property type="nucleotide sequence ID" value="NZ_JAWCTQ010000002.1"/>
</dbReference>
<comment type="caution">
    <text evidence="1">The sequence shown here is derived from an EMBL/GenBank/DDBJ whole genome shotgun (WGS) entry which is preliminary data.</text>
</comment>
<evidence type="ECO:0000313" key="2">
    <source>
        <dbReference type="Proteomes" id="UP001250181"/>
    </source>
</evidence>
<keyword evidence="2" id="KW-1185">Reference proteome</keyword>
<evidence type="ECO:0000313" key="1">
    <source>
        <dbReference type="EMBL" id="MDT9681046.1"/>
    </source>
</evidence>
<gene>
    <name evidence="1" type="ORF">RND61_02980</name>
</gene>
<dbReference type="EMBL" id="JAWCTQ010000002">
    <property type="protein sequence ID" value="MDT9681046.1"/>
    <property type="molecule type" value="Genomic_DNA"/>
</dbReference>
<accession>A0ABU3QE44</accession>
<protein>
    <submittedName>
        <fullName evidence="1">Uncharacterized protein</fullName>
    </submittedName>
</protein>